<comment type="caution">
    <text evidence="4">The sequence shown here is derived from an EMBL/GenBank/DDBJ whole genome shotgun (WGS) entry which is preliminary data.</text>
</comment>
<keyword evidence="2" id="KW-0732">Signal</keyword>
<organism evidence="4 5">
    <name type="scientific">Steinernema carpocapsae</name>
    <name type="common">Entomopathogenic nematode</name>
    <dbReference type="NCBI Taxonomy" id="34508"/>
    <lineage>
        <taxon>Eukaryota</taxon>
        <taxon>Metazoa</taxon>
        <taxon>Ecdysozoa</taxon>
        <taxon>Nematoda</taxon>
        <taxon>Chromadorea</taxon>
        <taxon>Rhabditida</taxon>
        <taxon>Tylenchina</taxon>
        <taxon>Panagrolaimomorpha</taxon>
        <taxon>Strongyloidoidea</taxon>
        <taxon>Steinernematidae</taxon>
        <taxon>Steinernema</taxon>
    </lineage>
</organism>
<dbReference type="Pfam" id="PF00085">
    <property type="entry name" value="Thioredoxin"/>
    <property type="match status" value="1"/>
</dbReference>
<evidence type="ECO:0000313" key="4">
    <source>
        <dbReference type="EMBL" id="TKR95587.1"/>
    </source>
</evidence>
<feature type="signal peptide" evidence="2">
    <location>
        <begin position="1"/>
        <end position="24"/>
    </location>
</feature>
<evidence type="ECO:0000259" key="3">
    <source>
        <dbReference type="PROSITE" id="PS51352"/>
    </source>
</evidence>
<dbReference type="STRING" id="34508.A0A4U5PG70"/>
<accession>A0A4U5PG70</accession>
<name>A0A4U5PG70_STECR</name>
<dbReference type="OrthoDB" id="294696at2759"/>
<dbReference type="AlphaFoldDB" id="A0A4U5PG70"/>
<dbReference type="GO" id="GO:0005789">
    <property type="term" value="C:endoplasmic reticulum membrane"/>
    <property type="evidence" value="ECO:0007669"/>
    <property type="project" value="TreeGrafter"/>
</dbReference>
<dbReference type="InterPro" id="IPR036249">
    <property type="entry name" value="Thioredoxin-like_sf"/>
</dbReference>
<reference evidence="4 5" key="1">
    <citation type="journal article" date="2015" name="Genome Biol.">
        <title>Comparative genomics of Steinernema reveals deeply conserved gene regulatory networks.</title>
        <authorList>
            <person name="Dillman A.R."/>
            <person name="Macchietto M."/>
            <person name="Porter C.F."/>
            <person name="Rogers A."/>
            <person name="Williams B."/>
            <person name="Antoshechkin I."/>
            <person name="Lee M.M."/>
            <person name="Goodwin Z."/>
            <person name="Lu X."/>
            <person name="Lewis E.E."/>
            <person name="Goodrich-Blair H."/>
            <person name="Stock S.P."/>
            <person name="Adams B.J."/>
            <person name="Sternberg P.W."/>
            <person name="Mortazavi A."/>
        </authorList>
    </citation>
    <scope>NUCLEOTIDE SEQUENCE [LARGE SCALE GENOMIC DNA]</scope>
    <source>
        <strain evidence="4 5">ALL</strain>
    </source>
</reference>
<dbReference type="Gene3D" id="3.40.30.10">
    <property type="entry name" value="Glutaredoxin"/>
    <property type="match status" value="3"/>
</dbReference>
<reference evidence="4 5" key="2">
    <citation type="journal article" date="2019" name="G3 (Bethesda)">
        <title>Hybrid Assembly of the Genome of the Entomopathogenic Nematode Steinernema carpocapsae Identifies the X-Chromosome.</title>
        <authorList>
            <person name="Serra L."/>
            <person name="Macchietto M."/>
            <person name="Macias-Munoz A."/>
            <person name="McGill C.J."/>
            <person name="Rodriguez I.M."/>
            <person name="Rodriguez B."/>
            <person name="Murad R."/>
            <person name="Mortazavi A."/>
        </authorList>
    </citation>
    <scope>NUCLEOTIDE SEQUENCE [LARGE SCALE GENOMIC DNA]</scope>
    <source>
        <strain evidence="4 5">ALL</strain>
    </source>
</reference>
<sequence>MRRLSSMLSVALLSLLSLVPYCLADAVVLTDANFDQLVPSKQLSFVVFGAEWCPWSRKIQPIFAEASEKLKTTFPNVLLGTVDCERNPDLTRKFQISKYPTLKLFRAGEMVKKEYRGQRSVEAFEKYLTEEMKSAVTMINSQDEFNNRQNKEKNAFVAYFPQAAGAEYDVYQRVTSALKSYGCEFYLGIGPQVAPNGPSMVFVPSNNDGPLAFSGSYQDYNFVKEWVTDKCIPFVREITFENAEELTEEGKPFLILFRMPEDKASEKVFTEQVMREVSDQRNFINCLIADGQKFAHPLHHLGKTVKDLPLVAIDSFRHMYLLPTEKFGQNGAIRQFVQDLHSGKLHDEFHNGPKPTEAIPQVHGKADNTQPPPSVFKQLKPSDNRYSILGRDEL</sequence>
<gene>
    <name evidence="4" type="ORF">L596_009731</name>
</gene>
<dbReference type="Pfam" id="PF13848">
    <property type="entry name" value="Thioredoxin_6"/>
    <property type="match status" value="1"/>
</dbReference>
<dbReference type="InterPro" id="IPR052643">
    <property type="entry name" value="ERP44"/>
</dbReference>
<keyword evidence="5" id="KW-1185">Reference proteome</keyword>
<feature type="chain" id="PRO_5020283771" description="Thioredoxin domain-containing protein" evidence="2">
    <location>
        <begin position="25"/>
        <end position="394"/>
    </location>
</feature>
<dbReference type="InterPro" id="IPR013766">
    <property type="entry name" value="Thioredoxin_domain"/>
</dbReference>
<dbReference type="PANTHER" id="PTHR46295:SF1">
    <property type="entry name" value="ENDOPLASMIC RETICULUM RESIDENT PROTEIN 44"/>
    <property type="match status" value="1"/>
</dbReference>
<evidence type="ECO:0000256" key="2">
    <source>
        <dbReference type="SAM" id="SignalP"/>
    </source>
</evidence>
<dbReference type="GO" id="GO:0003756">
    <property type="term" value="F:protein disulfide isomerase activity"/>
    <property type="evidence" value="ECO:0007669"/>
    <property type="project" value="TreeGrafter"/>
</dbReference>
<evidence type="ECO:0000256" key="1">
    <source>
        <dbReference type="SAM" id="MobiDB-lite"/>
    </source>
</evidence>
<dbReference type="GO" id="GO:0005793">
    <property type="term" value="C:endoplasmic reticulum-Golgi intermediate compartment"/>
    <property type="evidence" value="ECO:0007669"/>
    <property type="project" value="TreeGrafter"/>
</dbReference>
<protein>
    <recommendedName>
        <fullName evidence="3">Thioredoxin domain-containing protein</fullName>
    </recommendedName>
</protein>
<feature type="domain" description="Thioredoxin" evidence="3">
    <location>
        <begin position="13"/>
        <end position="133"/>
    </location>
</feature>
<dbReference type="PROSITE" id="PS51352">
    <property type="entry name" value="THIOREDOXIN_2"/>
    <property type="match status" value="1"/>
</dbReference>
<feature type="region of interest" description="Disordered" evidence="1">
    <location>
        <begin position="350"/>
        <end position="394"/>
    </location>
</feature>
<dbReference type="Proteomes" id="UP000298663">
    <property type="component" value="Unassembled WGS sequence"/>
</dbReference>
<dbReference type="SUPFAM" id="SSF52833">
    <property type="entry name" value="Thioredoxin-like"/>
    <property type="match status" value="3"/>
</dbReference>
<proteinExistence type="predicted"/>
<dbReference type="EMBL" id="AZBU02000002">
    <property type="protein sequence ID" value="TKR95587.1"/>
    <property type="molecule type" value="Genomic_DNA"/>
</dbReference>
<evidence type="ECO:0000313" key="5">
    <source>
        <dbReference type="Proteomes" id="UP000298663"/>
    </source>
</evidence>
<dbReference type="PANTHER" id="PTHR46295">
    <property type="entry name" value="ENDOPLASMIC RETICULUM RESIDENT PROTEIN 44"/>
    <property type="match status" value="1"/>
</dbReference>
<dbReference type="GO" id="GO:0006457">
    <property type="term" value="P:protein folding"/>
    <property type="evidence" value="ECO:0007669"/>
    <property type="project" value="TreeGrafter"/>
</dbReference>